<proteinExistence type="predicted"/>
<dbReference type="AlphaFoldDB" id="A0AA40SLT1"/>
<feature type="transmembrane region" description="Helical" evidence="1">
    <location>
        <begin position="15"/>
        <end position="35"/>
    </location>
</feature>
<evidence type="ECO:0000313" key="2">
    <source>
        <dbReference type="EMBL" id="MBB4138595.1"/>
    </source>
</evidence>
<evidence type="ECO:0000256" key="1">
    <source>
        <dbReference type="SAM" id="Phobius"/>
    </source>
</evidence>
<dbReference type="Proteomes" id="UP000549113">
    <property type="component" value="Unassembled WGS sequence"/>
</dbReference>
<dbReference type="EMBL" id="JACIFH010000001">
    <property type="protein sequence ID" value="MBB4138595.1"/>
    <property type="molecule type" value="Genomic_DNA"/>
</dbReference>
<comment type="caution">
    <text evidence="2">The sequence shown here is derived from an EMBL/GenBank/DDBJ whole genome shotgun (WGS) entry which is preliminary data.</text>
</comment>
<protein>
    <submittedName>
        <fullName evidence="2">Uncharacterized protein</fullName>
    </submittedName>
</protein>
<keyword evidence="1" id="KW-0472">Membrane</keyword>
<reference evidence="2 3" key="1">
    <citation type="submission" date="2020-08" db="EMBL/GenBank/DDBJ databases">
        <title>Sequencing the genomes of 1000 actinobacteria strains.</title>
        <authorList>
            <person name="Klenk H.-P."/>
        </authorList>
    </citation>
    <scope>NUCLEOTIDE SEQUENCE [LARGE SCALE GENOMIC DNA]</scope>
    <source>
        <strain evidence="2 3">DSM 19600</strain>
    </source>
</reference>
<keyword evidence="1" id="KW-0812">Transmembrane</keyword>
<keyword evidence="1" id="KW-1133">Transmembrane helix</keyword>
<sequence length="146" mass="15374">MSTGMEQQPRRERSVLYTIVVIALVVLGVVMFATWRGDKATAEAETKAAQLIETLEGAGADVTMSPEAVARVLGTSGGATCADPNGALSRSTLLALLSNGAGGPGIRPVLVDSRLFQGQLAIIEVYCPDELDEFREFVDSLQTTSS</sequence>
<dbReference type="RefSeq" id="WP_183498364.1">
    <property type="nucleotide sequence ID" value="NZ_BAABCO010000003.1"/>
</dbReference>
<evidence type="ECO:0000313" key="3">
    <source>
        <dbReference type="Proteomes" id="UP000549113"/>
    </source>
</evidence>
<name>A0AA40SLT1_9MICO</name>
<organism evidence="2 3">
    <name type="scientific">Microbacterium invictum</name>
    <dbReference type="NCBI Taxonomy" id="515415"/>
    <lineage>
        <taxon>Bacteria</taxon>
        <taxon>Bacillati</taxon>
        <taxon>Actinomycetota</taxon>
        <taxon>Actinomycetes</taxon>
        <taxon>Micrococcales</taxon>
        <taxon>Microbacteriaceae</taxon>
        <taxon>Microbacterium</taxon>
    </lineage>
</organism>
<accession>A0AA40SLT1</accession>
<keyword evidence="3" id="KW-1185">Reference proteome</keyword>
<gene>
    <name evidence="2" type="ORF">BKA10_000389</name>
</gene>